<accession>A0A075JXP0</accession>
<evidence type="ECO:0000256" key="7">
    <source>
        <dbReference type="SAM" id="Phobius"/>
    </source>
</evidence>
<evidence type="ECO:0008006" key="10">
    <source>
        <dbReference type="Google" id="ProtNLM"/>
    </source>
</evidence>
<dbReference type="PATRIC" id="fig|1217721.7.peg.1010"/>
<evidence type="ECO:0000256" key="1">
    <source>
        <dbReference type="ARBA" id="ARBA00004651"/>
    </source>
</evidence>
<keyword evidence="5 7" id="KW-1133">Transmembrane helix</keyword>
<reference evidence="8 9" key="1">
    <citation type="submission" date="2014-07" db="EMBL/GenBank/DDBJ databases">
        <title>Complete Genome Sequence of Dyella japonica Strain A8 Isolated from Malaysian Tropical Soil.</title>
        <authorList>
            <person name="Hui R.K.H."/>
            <person name="Chen J.-W."/>
            <person name="Chan K.-G."/>
            <person name="Leung F.C.C."/>
        </authorList>
    </citation>
    <scope>NUCLEOTIDE SEQUENCE [LARGE SCALE GENOMIC DNA]</scope>
    <source>
        <strain evidence="8 9">A8</strain>
    </source>
</reference>
<dbReference type="AlphaFoldDB" id="A0A075JXP0"/>
<keyword evidence="6 7" id="KW-0472">Membrane</keyword>
<evidence type="ECO:0000313" key="8">
    <source>
        <dbReference type="EMBL" id="AIF46634.1"/>
    </source>
</evidence>
<evidence type="ECO:0000256" key="5">
    <source>
        <dbReference type="ARBA" id="ARBA00022989"/>
    </source>
</evidence>
<dbReference type="InterPro" id="IPR032808">
    <property type="entry name" value="DoxX"/>
</dbReference>
<comment type="subcellular location">
    <subcellularLocation>
        <location evidence="1">Cell membrane</location>
        <topology evidence="1">Multi-pass membrane protein</topology>
    </subcellularLocation>
</comment>
<dbReference type="STRING" id="1217721.HY57_04820"/>
<feature type="transmembrane region" description="Helical" evidence="7">
    <location>
        <begin position="140"/>
        <end position="159"/>
    </location>
</feature>
<dbReference type="HOGENOM" id="CLU_058421_7_3_6"/>
<keyword evidence="4 7" id="KW-0812">Transmembrane</keyword>
<sequence length="188" mass="20660">MATRDGASHHRCTSLHGFAVMRPFIADKASRLLQALHRVDWIGPLVVRVVFGYFWLETGIAKVHNLDGFTQRFVGWGVPYPAFSAGLSAWTELVGGLLIMLGLFTRLVCIPMLINMAVAVTLVVSANLMSLDDYVEADEIVYSLIFFWLLVSGPGKASLDTLVARMLGIRPQAGNAPVRRIGMRTVTD</sequence>
<evidence type="ECO:0000256" key="2">
    <source>
        <dbReference type="ARBA" id="ARBA00006679"/>
    </source>
</evidence>
<keyword evidence="9" id="KW-1185">Reference proteome</keyword>
<dbReference type="PANTHER" id="PTHR33452">
    <property type="entry name" value="OXIDOREDUCTASE CATD-RELATED"/>
    <property type="match status" value="1"/>
</dbReference>
<feature type="transmembrane region" description="Helical" evidence="7">
    <location>
        <begin position="76"/>
        <end position="100"/>
    </location>
</feature>
<organism evidence="8 9">
    <name type="scientific">Dyella japonica A8</name>
    <dbReference type="NCBI Taxonomy" id="1217721"/>
    <lineage>
        <taxon>Bacteria</taxon>
        <taxon>Pseudomonadati</taxon>
        <taxon>Pseudomonadota</taxon>
        <taxon>Gammaproteobacteria</taxon>
        <taxon>Lysobacterales</taxon>
        <taxon>Rhodanobacteraceae</taxon>
        <taxon>Dyella</taxon>
    </lineage>
</organism>
<dbReference type="PANTHER" id="PTHR33452:SF1">
    <property type="entry name" value="INNER MEMBRANE PROTEIN YPHA-RELATED"/>
    <property type="match status" value="1"/>
</dbReference>
<dbReference type="KEGG" id="dja:HY57_04820"/>
<protein>
    <recommendedName>
        <fullName evidence="10">DoxX family protein</fullName>
    </recommendedName>
</protein>
<dbReference type="Pfam" id="PF07681">
    <property type="entry name" value="DoxX"/>
    <property type="match status" value="1"/>
</dbReference>
<evidence type="ECO:0000256" key="3">
    <source>
        <dbReference type="ARBA" id="ARBA00022475"/>
    </source>
</evidence>
<comment type="similarity">
    <text evidence="2">Belongs to the DoxX family.</text>
</comment>
<keyword evidence="3" id="KW-1003">Cell membrane</keyword>
<proteinExistence type="inferred from homology"/>
<evidence type="ECO:0000313" key="9">
    <source>
        <dbReference type="Proteomes" id="UP000027987"/>
    </source>
</evidence>
<gene>
    <name evidence="8" type="ORF">HY57_04820</name>
</gene>
<dbReference type="GO" id="GO:0005886">
    <property type="term" value="C:plasma membrane"/>
    <property type="evidence" value="ECO:0007669"/>
    <property type="project" value="UniProtKB-SubCell"/>
</dbReference>
<dbReference type="Proteomes" id="UP000027987">
    <property type="component" value="Chromosome"/>
</dbReference>
<dbReference type="EMBL" id="CP008884">
    <property type="protein sequence ID" value="AIF46634.1"/>
    <property type="molecule type" value="Genomic_DNA"/>
</dbReference>
<feature type="transmembrane region" description="Helical" evidence="7">
    <location>
        <begin position="39"/>
        <end position="56"/>
    </location>
</feature>
<dbReference type="InterPro" id="IPR051907">
    <property type="entry name" value="DoxX-like_oxidoreductase"/>
</dbReference>
<feature type="transmembrane region" description="Helical" evidence="7">
    <location>
        <begin position="107"/>
        <end position="128"/>
    </location>
</feature>
<evidence type="ECO:0000256" key="6">
    <source>
        <dbReference type="ARBA" id="ARBA00023136"/>
    </source>
</evidence>
<evidence type="ECO:0000256" key="4">
    <source>
        <dbReference type="ARBA" id="ARBA00022692"/>
    </source>
</evidence>
<name>A0A075JXP0_9GAMM</name>